<dbReference type="PROSITE" id="PS50203">
    <property type="entry name" value="CALPAIN_CAT"/>
    <property type="match status" value="1"/>
</dbReference>
<comment type="caution">
    <text evidence="6">Lacks conserved residue(s) required for the propagation of feature annotation.</text>
</comment>
<dbReference type="CDD" id="cd00044">
    <property type="entry name" value="CysPc"/>
    <property type="match status" value="1"/>
</dbReference>
<evidence type="ECO:0000313" key="9">
    <source>
        <dbReference type="Proteomes" id="UP000271974"/>
    </source>
</evidence>
<evidence type="ECO:0000256" key="3">
    <source>
        <dbReference type="ARBA" id="ARBA00022801"/>
    </source>
</evidence>
<evidence type="ECO:0000256" key="5">
    <source>
        <dbReference type="PIRSR" id="PIRSR622684-1"/>
    </source>
</evidence>
<reference evidence="8 9" key="1">
    <citation type="submission" date="2019-01" db="EMBL/GenBank/DDBJ databases">
        <title>A draft genome assembly of the solar-powered sea slug Elysia chlorotica.</title>
        <authorList>
            <person name="Cai H."/>
            <person name="Li Q."/>
            <person name="Fang X."/>
            <person name="Li J."/>
            <person name="Curtis N.E."/>
            <person name="Altenburger A."/>
            <person name="Shibata T."/>
            <person name="Feng M."/>
            <person name="Maeda T."/>
            <person name="Schwartz J.A."/>
            <person name="Shigenobu S."/>
            <person name="Lundholm N."/>
            <person name="Nishiyama T."/>
            <person name="Yang H."/>
            <person name="Hasebe M."/>
            <person name="Li S."/>
            <person name="Pierce S.K."/>
            <person name="Wang J."/>
        </authorList>
    </citation>
    <scope>NUCLEOTIDE SEQUENCE [LARGE SCALE GENOMIC DNA]</scope>
    <source>
        <strain evidence="8">EC2010</strain>
        <tissue evidence="8">Whole organism of an adult</tissue>
    </source>
</reference>
<feature type="active site" evidence="5">
    <location>
        <position position="77"/>
    </location>
</feature>
<comment type="similarity">
    <text evidence="1">Belongs to the peptidase C2 family.</text>
</comment>
<protein>
    <recommendedName>
        <fullName evidence="7">Calpain catalytic domain-containing protein</fullName>
    </recommendedName>
</protein>
<feature type="domain" description="Calpain catalytic" evidence="7">
    <location>
        <begin position="28"/>
        <end position="325"/>
    </location>
</feature>
<dbReference type="InterPro" id="IPR036213">
    <property type="entry name" value="Calpain_III_sf"/>
</dbReference>
<dbReference type="SUPFAM" id="SSF54001">
    <property type="entry name" value="Cysteine proteinases"/>
    <property type="match status" value="1"/>
</dbReference>
<dbReference type="SMART" id="SM00230">
    <property type="entry name" value="CysPc"/>
    <property type="match status" value="1"/>
</dbReference>
<dbReference type="GO" id="GO:0004198">
    <property type="term" value="F:calcium-dependent cysteine-type endopeptidase activity"/>
    <property type="evidence" value="ECO:0007669"/>
    <property type="project" value="InterPro"/>
</dbReference>
<dbReference type="GO" id="GO:0006508">
    <property type="term" value="P:proteolysis"/>
    <property type="evidence" value="ECO:0007669"/>
    <property type="project" value="UniProtKB-KW"/>
</dbReference>
<dbReference type="Gene3D" id="3.90.70.10">
    <property type="entry name" value="Cysteine proteinases"/>
    <property type="match status" value="1"/>
</dbReference>
<dbReference type="Gene3D" id="2.60.120.380">
    <property type="match status" value="1"/>
</dbReference>
<dbReference type="InterPro" id="IPR022684">
    <property type="entry name" value="Calpain_cysteine_protease"/>
</dbReference>
<dbReference type="InterPro" id="IPR001300">
    <property type="entry name" value="Peptidase_C2_calpain_cat"/>
</dbReference>
<keyword evidence="9" id="KW-1185">Reference proteome</keyword>
<comment type="caution">
    <text evidence="8">The sequence shown here is derived from an EMBL/GenBank/DDBJ whole genome shotgun (WGS) entry which is preliminary data.</text>
</comment>
<evidence type="ECO:0000256" key="2">
    <source>
        <dbReference type="ARBA" id="ARBA00022670"/>
    </source>
</evidence>
<dbReference type="PANTHER" id="PTHR10183">
    <property type="entry name" value="CALPAIN"/>
    <property type="match status" value="1"/>
</dbReference>
<dbReference type="PANTHER" id="PTHR10183:SF379">
    <property type="entry name" value="CALPAIN-5"/>
    <property type="match status" value="1"/>
</dbReference>
<feature type="active site" evidence="5">
    <location>
        <position position="266"/>
    </location>
</feature>
<proteinExistence type="inferred from homology"/>
<dbReference type="InterPro" id="IPR038765">
    <property type="entry name" value="Papain-like_cys_pep_sf"/>
</dbReference>
<keyword evidence="4" id="KW-0788">Thiol protease</keyword>
<dbReference type="SMART" id="SM00720">
    <property type="entry name" value="calpain_III"/>
    <property type="match status" value="1"/>
</dbReference>
<organism evidence="8 9">
    <name type="scientific">Elysia chlorotica</name>
    <name type="common">Eastern emerald elysia</name>
    <name type="synonym">Sea slug</name>
    <dbReference type="NCBI Taxonomy" id="188477"/>
    <lineage>
        <taxon>Eukaryota</taxon>
        <taxon>Metazoa</taxon>
        <taxon>Spiralia</taxon>
        <taxon>Lophotrochozoa</taxon>
        <taxon>Mollusca</taxon>
        <taxon>Gastropoda</taxon>
        <taxon>Heterobranchia</taxon>
        <taxon>Euthyneura</taxon>
        <taxon>Panpulmonata</taxon>
        <taxon>Sacoglossa</taxon>
        <taxon>Placobranchoidea</taxon>
        <taxon>Plakobranchidae</taxon>
        <taxon>Elysia</taxon>
    </lineage>
</organism>
<dbReference type="Pfam" id="PF00648">
    <property type="entry name" value="Peptidase_C2"/>
    <property type="match status" value="1"/>
</dbReference>
<dbReference type="GO" id="GO:0005737">
    <property type="term" value="C:cytoplasm"/>
    <property type="evidence" value="ECO:0007669"/>
    <property type="project" value="TreeGrafter"/>
</dbReference>
<dbReference type="EMBL" id="RQTK01000770">
    <property type="protein sequence ID" value="RUS75116.1"/>
    <property type="molecule type" value="Genomic_DNA"/>
</dbReference>
<dbReference type="PRINTS" id="PR00704">
    <property type="entry name" value="CALPAIN"/>
</dbReference>
<dbReference type="OrthoDB" id="424753at2759"/>
<evidence type="ECO:0000259" key="7">
    <source>
        <dbReference type="PROSITE" id="PS50203"/>
    </source>
</evidence>
<sequence length="474" mass="54552">MQTLKMPVEFRKQSYSKIKKSLLAKGQVFEDPEFPATSKSLYYSKVCNDIEWMRPRSLYLLEFSSLPFPLHHWLSRCIYRKIFSTLLPSPPLLESVIPDAKSQEFGDKNPYAGIFRFNFWRFGQTVEVVVDDRLPTRNGKLVFIHSAKKNEFWSCLLEKAYAKLFGDYETLATGHTSDALVDFTGWLGLYPVLVSKLLKLVIPVANLFTSSSFMSGFQGSTIGSKGPHGLLIGQGYNITMVKTIEVKKSFQATIGAQSLQLLRMYNPWIGNEYTGPWSDKSKEWKSVAVHEWAKMGVKFEKEGEFWISFQEWIKYFTDVNVCHFVNTSYFTLKKSWTETIWFSEWSSAGRNGGNDWNSLFFLSNPQYLFDITTEEPDQVMVSLEQRDVTEGRVAVGEKKNTIGFYIMKVEANRKYRIHVKGEQIYKSQFLTSRNVFGSCNLPKGRYVIIPCCASTKDTGQFMLRLYTFNKPSGK</sequence>
<gene>
    <name evidence="8" type="ORF">EGW08_017123</name>
</gene>
<keyword evidence="3" id="KW-0378">Hydrolase</keyword>
<evidence type="ECO:0000256" key="1">
    <source>
        <dbReference type="ARBA" id="ARBA00007623"/>
    </source>
</evidence>
<dbReference type="SUPFAM" id="SSF49758">
    <property type="entry name" value="Calpain large subunit, middle domain (domain III)"/>
    <property type="match status" value="1"/>
</dbReference>
<dbReference type="Proteomes" id="UP000271974">
    <property type="component" value="Unassembled WGS sequence"/>
</dbReference>
<evidence type="ECO:0000256" key="6">
    <source>
        <dbReference type="PROSITE-ProRule" id="PRU00239"/>
    </source>
</evidence>
<dbReference type="AlphaFoldDB" id="A0A433T0N7"/>
<evidence type="ECO:0000256" key="4">
    <source>
        <dbReference type="ARBA" id="ARBA00022807"/>
    </source>
</evidence>
<evidence type="ECO:0000313" key="8">
    <source>
        <dbReference type="EMBL" id="RUS75116.1"/>
    </source>
</evidence>
<dbReference type="InterPro" id="IPR022682">
    <property type="entry name" value="Calpain_domain_III"/>
</dbReference>
<dbReference type="InterPro" id="IPR022683">
    <property type="entry name" value="Calpain_III"/>
</dbReference>
<dbReference type="STRING" id="188477.A0A433T0N7"/>
<keyword evidence="2" id="KW-0645">Protease</keyword>
<name>A0A433T0N7_ELYCH</name>
<dbReference type="Pfam" id="PF01067">
    <property type="entry name" value="Calpain_III"/>
    <property type="match status" value="1"/>
</dbReference>
<accession>A0A433T0N7</accession>